<protein>
    <submittedName>
        <fullName evidence="1">Uncharacterized protein</fullName>
    </submittedName>
</protein>
<evidence type="ECO:0000313" key="1">
    <source>
        <dbReference type="EMBL" id="PFX15034.1"/>
    </source>
</evidence>
<comment type="caution">
    <text evidence="1">The sequence shown here is derived from an EMBL/GenBank/DDBJ whole genome shotgun (WGS) entry which is preliminary data.</text>
</comment>
<reference evidence="2" key="1">
    <citation type="journal article" date="2017" name="bioRxiv">
        <title>Comparative analysis of the genomes of Stylophora pistillata and Acropora digitifera provides evidence for extensive differences between species of corals.</title>
        <authorList>
            <person name="Voolstra C.R."/>
            <person name="Li Y."/>
            <person name="Liew Y.J."/>
            <person name="Baumgarten S."/>
            <person name="Zoccola D."/>
            <person name="Flot J.-F."/>
            <person name="Tambutte S."/>
            <person name="Allemand D."/>
            <person name="Aranda M."/>
        </authorList>
    </citation>
    <scope>NUCLEOTIDE SEQUENCE [LARGE SCALE GENOMIC DNA]</scope>
</reference>
<dbReference type="Proteomes" id="UP000225706">
    <property type="component" value="Unassembled WGS sequence"/>
</dbReference>
<gene>
    <name evidence="1" type="ORF">AWC38_SpisGene20770</name>
</gene>
<proteinExistence type="predicted"/>
<dbReference type="AlphaFoldDB" id="A0A2B4R9L1"/>
<evidence type="ECO:0000313" key="2">
    <source>
        <dbReference type="Proteomes" id="UP000225706"/>
    </source>
</evidence>
<organism evidence="1 2">
    <name type="scientific">Stylophora pistillata</name>
    <name type="common">Smooth cauliflower coral</name>
    <dbReference type="NCBI Taxonomy" id="50429"/>
    <lineage>
        <taxon>Eukaryota</taxon>
        <taxon>Metazoa</taxon>
        <taxon>Cnidaria</taxon>
        <taxon>Anthozoa</taxon>
        <taxon>Hexacorallia</taxon>
        <taxon>Scleractinia</taxon>
        <taxon>Astrocoeniina</taxon>
        <taxon>Pocilloporidae</taxon>
        <taxon>Stylophora</taxon>
    </lineage>
</organism>
<keyword evidence="2" id="KW-1185">Reference proteome</keyword>
<accession>A0A2B4R9L1</accession>
<sequence length="226" mass="24846">MPLISCVCGDSFKWLSSSIMGGSPPKYYVNLRLIRGALFCGVIETQYTSFSEAANIAVCNESMSAAQEEVKSTPCYVVNGENSPLSEQEFQANLLIVADHYQISLSGLASEKEVWLLHNVKCLGVDLRLTMLSFSDDNVDKFVKSLDIGPVTQIPGASGVSRTVTGLVFMIIDLHTRVPHLPCKLVWFNENENHLIFQLSDDGAPETNELTMSIGSMVCWNFGDQV</sequence>
<name>A0A2B4R9L1_STYPI</name>
<dbReference type="OrthoDB" id="5987636at2759"/>
<dbReference type="EMBL" id="LSMT01000695">
    <property type="protein sequence ID" value="PFX15034.1"/>
    <property type="molecule type" value="Genomic_DNA"/>
</dbReference>